<keyword evidence="2" id="KW-0472">Membrane</keyword>
<dbReference type="Proteomes" id="UP000296352">
    <property type="component" value="Chromosome"/>
</dbReference>
<dbReference type="KEGG" id="cee:CENDO_06800"/>
<name>A0A4P7QID0_9CORY</name>
<feature type="compositionally biased region" description="Basic and acidic residues" evidence="1">
    <location>
        <begin position="206"/>
        <end position="223"/>
    </location>
</feature>
<evidence type="ECO:0000256" key="2">
    <source>
        <dbReference type="SAM" id="Phobius"/>
    </source>
</evidence>
<feature type="compositionally biased region" description="Polar residues" evidence="1">
    <location>
        <begin position="1"/>
        <end position="11"/>
    </location>
</feature>
<evidence type="ECO:0000313" key="3">
    <source>
        <dbReference type="EMBL" id="QCB28634.1"/>
    </source>
</evidence>
<keyword evidence="4" id="KW-1185">Reference proteome</keyword>
<gene>
    <name evidence="3" type="ORF">CENDO_06800</name>
</gene>
<feature type="transmembrane region" description="Helical" evidence="2">
    <location>
        <begin position="144"/>
        <end position="163"/>
    </location>
</feature>
<evidence type="ECO:0000256" key="1">
    <source>
        <dbReference type="SAM" id="MobiDB-lite"/>
    </source>
</evidence>
<accession>A0A4P7QID0</accession>
<reference evidence="3 4" key="1">
    <citation type="submission" date="2019-04" db="EMBL/GenBank/DDBJ databases">
        <title>Corynebacterium endometrii sp. nov., isolated from the uterus of a cow with endometritis.</title>
        <authorList>
            <person name="Ballas P."/>
            <person name="Ruckert C."/>
            <person name="Wagener K."/>
            <person name="Drillich M."/>
            <person name="Kaempfer P."/>
            <person name="Busse H.-J."/>
            <person name="Ehling-Schulz M."/>
        </authorList>
    </citation>
    <scope>NUCLEOTIDE SEQUENCE [LARGE SCALE GENOMIC DNA]</scope>
    <source>
        <strain evidence="3 4">LMM-1653</strain>
    </source>
</reference>
<feature type="transmembrane region" description="Helical" evidence="2">
    <location>
        <begin position="113"/>
        <end position="132"/>
    </location>
</feature>
<dbReference type="OrthoDB" id="4484187at2"/>
<keyword evidence="2" id="KW-0812">Transmembrane</keyword>
<sequence length="223" mass="24238">MSTSKSTSNPEDNPAGTPPVHRSKPRDEVRDAAKSMQLGGSAIALAVALGLYVISLLLPHAAGLAAWQFLFRTSPAREAGITLPETIYMLLMLVGMGILTSLVLITRRAAFGLAAWMMVTVAFVSSVFVYWMRETSPYSVQFGLYLGMASALIATVTYSLVALRRNPDQIAVEQRVREAGPQLDEVGIIQSSYGSAAQQGENPLLIDDRRKRAAERHRNSNTD</sequence>
<protein>
    <submittedName>
        <fullName evidence="3">Uncharacterized protein</fullName>
    </submittedName>
</protein>
<feature type="region of interest" description="Disordered" evidence="1">
    <location>
        <begin position="193"/>
        <end position="223"/>
    </location>
</feature>
<feature type="transmembrane region" description="Helical" evidence="2">
    <location>
        <begin position="87"/>
        <end position="106"/>
    </location>
</feature>
<keyword evidence="2" id="KW-1133">Transmembrane helix</keyword>
<evidence type="ECO:0000313" key="4">
    <source>
        <dbReference type="Proteomes" id="UP000296352"/>
    </source>
</evidence>
<dbReference type="AlphaFoldDB" id="A0A4P7QID0"/>
<organism evidence="3 4">
    <name type="scientific">Corynebacterium endometrii</name>
    <dbReference type="NCBI Taxonomy" id="2488819"/>
    <lineage>
        <taxon>Bacteria</taxon>
        <taxon>Bacillati</taxon>
        <taxon>Actinomycetota</taxon>
        <taxon>Actinomycetes</taxon>
        <taxon>Mycobacteriales</taxon>
        <taxon>Corynebacteriaceae</taxon>
        <taxon>Corynebacterium</taxon>
    </lineage>
</organism>
<proteinExistence type="predicted"/>
<feature type="transmembrane region" description="Helical" evidence="2">
    <location>
        <begin position="42"/>
        <end position="67"/>
    </location>
</feature>
<dbReference type="RefSeq" id="WP_136141347.1">
    <property type="nucleotide sequence ID" value="NZ_CP039247.1"/>
</dbReference>
<feature type="region of interest" description="Disordered" evidence="1">
    <location>
        <begin position="1"/>
        <end position="31"/>
    </location>
</feature>
<dbReference type="EMBL" id="CP039247">
    <property type="protein sequence ID" value="QCB28634.1"/>
    <property type="molecule type" value="Genomic_DNA"/>
</dbReference>